<dbReference type="AlphaFoldDB" id="A0A8J7IJ62"/>
<evidence type="ECO:0000313" key="2">
    <source>
        <dbReference type="EMBL" id="MBI1493898.1"/>
    </source>
</evidence>
<dbReference type="Proteomes" id="UP000640583">
    <property type="component" value="Unassembled WGS sequence"/>
</dbReference>
<sequence length="172" mass="19146">MPSYRFLLSAAAAGFLSCTQALALDCQATGMDPLLSQEHLSNYIVVQGDVSIASQYKIPQTRFGSFIWHRFRRERVRLHNWQGHLTGQVIGANGAQQDFDQVITYSLICDEHGSCTGDLEVRRQLLKDRLMFLQPSEDGGYELVISSCGSHEFDANDENLTRAQQCLDAGGC</sequence>
<feature type="signal peptide" evidence="1">
    <location>
        <begin position="1"/>
        <end position="23"/>
    </location>
</feature>
<proteinExistence type="predicted"/>
<reference evidence="2" key="1">
    <citation type="submission" date="2020-10" db="EMBL/GenBank/DDBJ databases">
        <title>Paenihalocynthiibacter styelae gen. nov., sp. nov., isolated from stalked sea squirt Styela clava.</title>
        <authorList>
            <person name="Kim Y.-O."/>
            <person name="Yoon J.-H."/>
        </authorList>
    </citation>
    <scope>NUCLEOTIDE SEQUENCE</scope>
    <source>
        <strain evidence="2">MYP1-1</strain>
    </source>
</reference>
<comment type="caution">
    <text evidence="2">The sequence shown here is derived from an EMBL/GenBank/DDBJ whole genome shotgun (WGS) entry which is preliminary data.</text>
</comment>
<dbReference type="EMBL" id="JADCKQ010000006">
    <property type="protein sequence ID" value="MBI1493898.1"/>
    <property type="molecule type" value="Genomic_DNA"/>
</dbReference>
<evidence type="ECO:0000256" key="1">
    <source>
        <dbReference type="SAM" id="SignalP"/>
    </source>
</evidence>
<keyword evidence="1" id="KW-0732">Signal</keyword>
<dbReference type="RefSeq" id="WP_228848706.1">
    <property type="nucleotide sequence ID" value="NZ_JADCKQ010000006.1"/>
</dbReference>
<evidence type="ECO:0000313" key="3">
    <source>
        <dbReference type="Proteomes" id="UP000640583"/>
    </source>
</evidence>
<feature type="chain" id="PRO_5035261789" evidence="1">
    <location>
        <begin position="24"/>
        <end position="172"/>
    </location>
</feature>
<protein>
    <submittedName>
        <fullName evidence="2">Uncharacterized protein</fullName>
    </submittedName>
</protein>
<accession>A0A8J7IJ62</accession>
<name>A0A8J7IJ62_9RHOB</name>
<dbReference type="PROSITE" id="PS51257">
    <property type="entry name" value="PROKAR_LIPOPROTEIN"/>
    <property type="match status" value="1"/>
</dbReference>
<organism evidence="2 3">
    <name type="scientific">Halocynthiibacter styelae</name>
    <dbReference type="NCBI Taxonomy" id="2761955"/>
    <lineage>
        <taxon>Bacteria</taxon>
        <taxon>Pseudomonadati</taxon>
        <taxon>Pseudomonadota</taxon>
        <taxon>Alphaproteobacteria</taxon>
        <taxon>Rhodobacterales</taxon>
        <taxon>Paracoccaceae</taxon>
        <taxon>Halocynthiibacter</taxon>
    </lineage>
</organism>
<keyword evidence="3" id="KW-1185">Reference proteome</keyword>
<gene>
    <name evidence="2" type="ORF">H1D41_09655</name>
</gene>